<dbReference type="Proteomes" id="UP001139486">
    <property type="component" value="Unassembled WGS sequence"/>
</dbReference>
<name>A0A9X2HQA2_9SPHN</name>
<gene>
    <name evidence="1" type="ORF">M9979_11355</name>
</gene>
<evidence type="ECO:0000313" key="2">
    <source>
        <dbReference type="Proteomes" id="UP001139486"/>
    </source>
</evidence>
<dbReference type="EMBL" id="JAMLDY010000012">
    <property type="protein sequence ID" value="MCP3735466.1"/>
    <property type="molecule type" value="Genomic_DNA"/>
</dbReference>
<accession>A0A9X2HQA2</accession>
<reference evidence="1" key="1">
    <citation type="submission" date="2022-05" db="EMBL/GenBank/DDBJ databases">
        <title>Sphingomonas sp. strain RP10 Genome sequencing and assembly.</title>
        <authorList>
            <person name="Kim I."/>
        </authorList>
    </citation>
    <scope>NUCLEOTIDE SEQUENCE</scope>
    <source>
        <strain evidence="1">RP10</strain>
    </source>
</reference>
<sequence>MTSRAYDTLNRGTQFVTRLAADTGPAEPWPCGRDAQVRARYMGNCLRELDRFLHILLEERAGAAPVTLSLRYTTAHRLGDHACAGWNPAADQTRLRALSRSRICLLHGGGRVRRPDMPQGRWMTAGWCEPSSARLRRYAMGEMLRPSAHDLAGVGLFYRTLADRIVGA</sequence>
<proteinExistence type="predicted"/>
<comment type="caution">
    <text evidence="1">The sequence shown here is derived from an EMBL/GenBank/DDBJ whole genome shotgun (WGS) entry which is preliminary data.</text>
</comment>
<protein>
    <submittedName>
        <fullName evidence="1">Uncharacterized protein</fullName>
    </submittedName>
</protein>
<evidence type="ECO:0000313" key="1">
    <source>
        <dbReference type="EMBL" id="MCP3735466.1"/>
    </source>
</evidence>
<keyword evidence="2" id="KW-1185">Reference proteome</keyword>
<organism evidence="1 2">
    <name type="scientific">Sphingomonas liriopis</name>
    <dbReference type="NCBI Taxonomy" id="2949094"/>
    <lineage>
        <taxon>Bacteria</taxon>
        <taxon>Pseudomonadati</taxon>
        <taxon>Pseudomonadota</taxon>
        <taxon>Alphaproteobacteria</taxon>
        <taxon>Sphingomonadales</taxon>
        <taxon>Sphingomonadaceae</taxon>
        <taxon>Sphingomonas</taxon>
    </lineage>
</organism>
<dbReference type="RefSeq" id="WP_254289465.1">
    <property type="nucleotide sequence ID" value="NZ_JAMLDY010000012.1"/>
</dbReference>
<dbReference type="AlphaFoldDB" id="A0A9X2HQA2"/>